<protein>
    <submittedName>
        <fullName evidence="7">PQ-loop repeat-containing protein 1</fullName>
    </submittedName>
</protein>
<dbReference type="EMBL" id="RJVU01048406">
    <property type="protein sequence ID" value="ROL43384.1"/>
    <property type="molecule type" value="Genomic_DNA"/>
</dbReference>
<evidence type="ECO:0000256" key="4">
    <source>
        <dbReference type="ARBA" id="ARBA00023136"/>
    </source>
</evidence>
<keyword evidence="8" id="KW-1185">Reference proteome</keyword>
<gene>
    <name evidence="7" type="ORF">DPX16_17205</name>
</gene>
<feature type="transmembrane region" description="Helical" evidence="6">
    <location>
        <begin position="43"/>
        <end position="67"/>
    </location>
</feature>
<dbReference type="GO" id="GO:0005802">
    <property type="term" value="C:trans-Golgi network"/>
    <property type="evidence" value="ECO:0007669"/>
    <property type="project" value="TreeGrafter"/>
</dbReference>
<dbReference type="InterPro" id="IPR052241">
    <property type="entry name" value="SLC66/Scramblase_ANY1"/>
</dbReference>
<evidence type="ECO:0000256" key="1">
    <source>
        <dbReference type="ARBA" id="ARBA00004141"/>
    </source>
</evidence>
<evidence type="ECO:0000313" key="7">
    <source>
        <dbReference type="EMBL" id="ROL43384.1"/>
    </source>
</evidence>
<keyword evidence="2 6" id="KW-0812">Transmembrane</keyword>
<dbReference type="InterPro" id="IPR006603">
    <property type="entry name" value="PQ-loop_rpt"/>
</dbReference>
<keyword evidence="3 6" id="KW-1133">Transmembrane helix</keyword>
<dbReference type="GO" id="GO:0042147">
    <property type="term" value="P:retrograde transport, endosome to Golgi"/>
    <property type="evidence" value="ECO:0007669"/>
    <property type="project" value="TreeGrafter"/>
</dbReference>
<feature type="compositionally biased region" description="Basic and acidic residues" evidence="5">
    <location>
        <begin position="119"/>
        <end position="129"/>
    </location>
</feature>
<evidence type="ECO:0000256" key="6">
    <source>
        <dbReference type="SAM" id="Phobius"/>
    </source>
</evidence>
<organism evidence="7 8">
    <name type="scientific">Anabarilius grahami</name>
    <name type="common">Kanglang fish</name>
    <name type="synonym">Barilius grahami</name>
    <dbReference type="NCBI Taxonomy" id="495550"/>
    <lineage>
        <taxon>Eukaryota</taxon>
        <taxon>Metazoa</taxon>
        <taxon>Chordata</taxon>
        <taxon>Craniata</taxon>
        <taxon>Vertebrata</taxon>
        <taxon>Euteleostomi</taxon>
        <taxon>Actinopterygii</taxon>
        <taxon>Neopterygii</taxon>
        <taxon>Teleostei</taxon>
        <taxon>Ostariophysi</taxon>
        <taxon>Cypriniformes</taxon>
        <taxon>Xenocyprididae</taxon>
        <taxon>Xenocypridinae</taxon>
        <taxon>Xenocypridinae incertae sedis</taxon>
        <taxon>Anabarilius</taxon>
    </lineage>
</organism>
<accession>A0A3N0YBC1</accession>
<reference evidence="7 8" key="1">
    <citation type="submission" date="2018-10" db="EMBL/GenBank/DDBJ databases">
        <title>Genome assembly for a Yunnan-Guizhou Plateau 3E fish, Anabarilius grahami (Regan), and its evolutionary and genetic applications.</title>
        <authorList>
            <person name="Jiang W."/>
        </authorList>
    </citation>
    <scope>NUCLEOTIDE SEQUENCE [LARGE SCALE GENOMIC DNA]</scope>
    <source>
        <strain evidence="7">AG-KIZ</strain>
        <tissue evidence="7">Muscle</tissue>
    </source>
</reference>
<evidence type="ECO:0000256" key="5">
    <source>
        <dbReference type="SAM" id="MobiDB-lite"/>
    </source>
</evidence>
<evidence type="ECO:0000256" key="2">
    <source>
        <dbReference type="ARBA" id="ARBA00022692"/>
    </source>
</evidence>
<dbReference type="GO" id="GO:0005768">
    <property type="term" value="C:endosome"/>
    <property type="evidence" value="ECO:0007669"/>
    <property type="project" value="TreeGrafter"/>
</dbReference>
<dbReference type="PANTHER" id="PTHR14856:SF11">
    <property type="entry name" value="PQ-LOOP REPEAT-CONTAINING PROTEIN 1 ISOFORM X1"/>
    <property type="match status" value="1"/>
</dbReference>
<evidence type="ECO:0000313" key="8">
    <source>
        <dbReference type="Proteomes" id="UP000281406"/>
    </source>
</evidence>
<dbReference type="GO" id="GO:0016020">
    <property type="term" value="C:membrane"/>
    <property type="evidence" value="ECO:0007669"/>
    <property type="project" value="UniProtKB-SubCell"/>
</dbReference>
<comment type="subcellular location">
    <subcellularLocation>
        <location evidence="1">Membrane</location>
        <topology evidence="1">Multi-pass membrane protein</topology>
    </subcellularLocation>
</comment>
<sequence>MSGCLTWCVITNVEMTSVTKTPVFTILYLDLRYFWSWSSFEDYLMFCFSFMLLCAFITFLFLDWVLFVEALGSLAVMFEAMLGLPQLLQNYNNRSTRGMSHGLSGPVPQQNYSHSLQGKVEEETEKKNKREQSAGILRLLDGHGLSLYRCELSREIPERLHRRKRPVCRYICLEQIFRTLLRCLWQMSKLNSHQKPSRLVLPLALKRCSLFAEHFFHLLSIRKGLGGEGELEEKIAVCFCERERAVKMVLLWTAGDIFKTTYFVINESPTQFLVCGAIQILIDIAILLQVGFYGQDTRIKLG</sequence>
<dbReference type="Pfam" id="PF04193">
    <property type="entry name" value="PQ-loop"/>
    <property type="match status" value="1"/>
</dbReference>
<evidence type="ECO:0000256" key="3">
    <source>
        <dbReference type="ARBA" id="ARBA00022989"/>
    </source>
</evidence>
<dbReference type="OrthoDB" id="292213at2759"/>
<keyword evidence="4 6" id="KW-0472">Membrane</keyword>
<dbReference type="AlphaFoldDB" id="A0A3N0YBC1"/>
<name>A0A3N0YBC1_ANAGA</name>
<dbReference type="Proteomes" id="UP000281406">
    <property type="component" value="Unassembled WGS sequence"/>
</dbReference>
<feature type="region of interest" description="Disordered" evidence="5">
    <location>
        <begin position="103"/>
        <end position="129"/>
    </location>
</feature>
<dbReference type="PANTHER" id="PTHR14856">
    <property type="entry name" value="PQ-LOOP REPEAT-CONTAINING PROTEIN 1-LIKE PROTEIN"/>
    <property type="match status" value="1"/>
</dbReference>
<dbReference type="GO" id="GO:0045332">
    <property type="term" value="P:phospholipid translocation"/>
    <property type="evidence" value="ECO:0007669"/>
    <property type="project" value="TreeGrafter"/>
</dbReference>
<feature type="compositionally biased region" description="Polar residues" evidence="5">
    <location>
        <begin position="107"/>
        <end position="116"/>
    </location>
</feature>
<comment type="caution">
    <text evidence="7">The sequence shown here is derived from an EMBL/GenBank/DDBJ whole genome shotgun (WGS) entry which is preliminary data.</text>
</comment>
<proteinExistence type="predicted"/>
<dbReference type="GO" id="GO:0005829">
    <property type="term" value="C:cytosol"/>
    <property type="evidence" value="ECO:0007669"/>
    <property type="project" value="GOC"/>
</dbReference>